<dbReference type="GO" id="GO:0043235">
    <property type="term" value="C:receptor complex"/>
    <property type="evidence" value="ECO:0007669"/>
    <property type="project" value="TreeGrafter"/>
</dbReference>
<dbReference type="PANTHER" id="PTHR24416:SF619">
    <property type="entry name" value="TYROSINE-PROTEIN KINASE TRANSMEMBRANE RECEPTOR ROR-LIKE PROTEIN"/>
    <property type="match status" value="1"/>
</dbReference>
<feature type="domain" description="Protein kinase" evidence="5">
    <location>
        <begin position="202"/>
        <end position="335"/>
    </location>
</feature>
<dbReference type="InterPro" id="IPR000719">
    <property type="entry name" value="Prot_kinase_dom"/>
</dbReference>
<dbReference type="PROSITE" id="PS50011">
    <property type="entry name" value="PROTEIN_KINASE_DOM"/>
    <property type="match status" value="1"/>
</dbReference>
<dbReference type="InterPro" id="IPR001245">
    <property type="entry name" value="Ser-Thr/Tyr_kinase_cat_dom"/>
</dbReference>
<evidence type="ECO:0000256" key="3">
    <source>
        <dbReference type="SAM" id="MobiDB-lite"/>
    </source>
</evidence>
<organism evidence="6 7">
    <name type="scientific">Ladona fulva</name>
    <name type="common">Scarce chaser dragonfly</name>
    <name type="synonym">Libellula fulva</name>
    <dbReference type="NCBI Taxonomy" id="123851"/>
    <lineage>
        <taxon>Eukaryota</taxon>
        <taxon>Metazoa</taxon>
        <taxon>Ecdysozoa</taxon>
        <taxon>Arthropoda</taxon>
        <taxon>Hexapoda</taxon>
        <taxon>Insecta</taxon>
        <taxon>Pterygota</taxon>
        <taxon>Palaeoptera</taxon>
        <taxon>Odonata</taxon>
        <taxon>Epiprocta</taxon>
        <taxon>Anisoptera</taxon>
        <taxon>Libelluloidea</taxon>
        <taxon>Libellulidae</taxon>
        <taxon>Ladona</taxon>
    </lineage>
</organism>
<keyword evidence="4" id="KW-1133">Transmembrane helix</keyword>
<keyword evidence="2" id="KW-0547">Nucleotide-binding</keyword>
<dbReference type="GO" id="GO:0007169">
    <property type="term" value="P:cell surface receptor protein tyrosine kinase signaling pathway"/>
    <property type="evidence" value="ECO:0007669"/>
    <property type="project" value="TreeGrafter"/>
</dbReference>
<keyword evidence="4" id="KW-0812">Transmembrane</keyword>
<dbReference type="GO" id="GO:0005524">
    <property type="term" value="F:ATP binding"/>
    <property type="evidence" value="ECO:0007669"/>
    <property type="project" value="UniProtKB-UniRule"/>
</dbReference>
<dbReference type="GO" id="GO:0005030">
    <property type="term" value="F:neurotrophin receptor activity"/>
    <property type="evidence" value="ECO:0007669"/>
    <property type="project" value="TreeGrafter"/>
</dbReference>
<feature type="binding site" evidence="2">
    <location>
        <position position="229"/>
    </location>
    <ligand>
        <name>ATP</name>
        <dbReference type="ChEBI" id="CHEBI:30616"/>
    </ligand>
</feature>
<dbReference type="SUPFAM" id="SSF56112">
    <property type="entry name" value="Protein kinase-like (PK-like)"/>
    <property type="match status" value="1"/>
</dbReference>
<dbReference type="GO" id="GO:0004714">
    <property type="term" value="F:transmembrane receptor protein tyrosine kinase activity"/>
    <property type="evidence" value="ECO:0007669"/>
    <property type="project" value="TreeGrafter"/>
</dbReference>
<evidence type="ECO:0000256" key="2">
    <source>
        <dbReference type="PROSITE-ProRule" id="PRU10141"/>
    </source>
</evidence>
<dbReference type="InterPro" id="IPR050122">
    <property type="entry name" value="RTK"/>
</dbReference>
<dbReference type="GO" id="GO:0043121">
    <property type="term" value="F:neurotrophin binding"/>
    <property type="evidence" value="ECO:0007669"/>
    <property type="project" value="TreeGrafter"/>
</dbReference>
<evidence type="ECO:0000313" key="6">
    <source>
        <dbReference type="EMBL" id="KAG8235418.1"/>
    </source>
</evidence>
<dbReference type="OrthoDB" id="2431000at2759"/>
<dbReference type="Pfam" id="PF07714">
    <property type="entry name" value="PK_Tyr_Ser-Thr"/>
    <property type="match status" value="1"/>
</dbReference>
<evidence type="ECO:0000256" key="1">
    <source>
        <dbReference type="ARBA" id="ARBA00004167"/>
    </source>
</evidence>
<dbReference type="GO" id="GO:0010976">
    <property type="term" value="P:positive regulation of neuron projection development"/>
    <property type="evidence" value="ECO:0007669"/>
    <property type="project" value="TreeGrafter"/>
</dbReference>
<comment type="subcellular location">
    <subcellularLocation>
        <location evidence="1">Membrane</location>
        <topology evidence="1">Single-pass membrane protein</topology>
    </subcellularLocation>
</comment>
<evidence type="ECO:0000313" key="7">
    <source>
        <dbReference type="Proteomes" id="UP000792457"/>
    </source>
</evidence>
<sequence length="335" mass="36142">MGDDKGKRRRAPERSAFGVLPTPWSLRMSGSSTGGGCGGSGACGPEAACRAFPNGTFACLCPHDASPPTEDLRCPNRRTVPMTPQPIRSIIPPSAANLTSTRSSVAAAPTPKKGVTSYGDIAAWGGTMAGLLVLLTVLVTIYWCKVRGSSRTRKGQSSAQPAPVSLSKGVLLADRYTSNPQYSPSLPVSVDPPVPIIPKESLIFLQEIGEGCFGKVYRGDSNSSVVAIKVLKDSASQEAEEDFLREVEIMSAFRHENILALIGVVIQENGQSPWMVFEFMPFGDLAEVLRNNSRELWKPVPGLTPLTKVCFTFKENDKIYLILLRGEKTKKVTQE</sequence>
<comment type="caution">
    <text evidence="6">The sequence shown here is derived from an EMBL/GenBank/DDBJ whole genome shotgun (WGS) entry which is preliminary data.</text>
</comment>
<evidence type="ECO:0000259" key="5">
    <source>
        <dbReference type="PROSITE" id="PS50011"/>
    </source>
</evidence>
<dbReference type="AlphaFoldDB" id="A0A8K0KJG9"/>
<gene>
    <name evidence="6" type="ORF">J437_LFUL015874</name>
</gene>
<reference evidence="6" key="1">
    <citation type="submission" date="2013-04" db="EMBL/GenBank/DDBJ databases">
        <authorList>
            <person name="Qu J."/>
            <person name="Murali S.C."/>
            <person name="Bandaranaike D."/>
            <person name="Bellair M."/>
            <person name="Blankenburg K."/>
            <person name="Chao H."/>
            <person name="Dinh H."/>
            <person name="Doddapaneni H."/>
            <person name="Downs B."/>
            <person name="Dugan-Rocha S."/>
            <person name="Elkadiri S."/>
            <person name="Gnanaolivu R.D."/>
            <person name="Hernandez B."/>
            <person name="Javaid M."/>
            <person name="Jayaseelan J.C."/>
            <person name="Lee S."/>
            <person name="Li M."/>
            <person name="Ming W."/>
            <person name="Munidasa M."/>
            <person name="Muniz J."/>
            <person name="Nguyen L."/>
            <person name="Ongeri F."/>
            <person name="Osuji N."/>
            <person name="Pu L.-L."/>
            <person name="Puazo M."/>
            <person name="Qu C."/>
            <person name="Quiroz J."/>
            <person name="Raj R."/>
            <person name="Weissenberger G."/>
            <person name="Xin Y."/>
            <person name="Zou X."/>
            <person name="Han Y."/>
            <person name="Richards S."/>
            <person name="Worley K."/>
            <person name="Muzny D."/>
            <person name="Gibbs R."/>
        </authorList>
    </citation>
    <scope>NUCLEOTIDE SEQUENCE</scope>
    <source>
        <strain evidence="6">Sampled in the wild</strain>
    </source>
</reference>
<dbReference type="InterPro" id="IPR017441">
    <property type="entry name" value="Protein_kinase_ATP_BS"/>
</dbReference>
<dbReference type="GO" id="GO:0051897">
    <property type="term" value="P:positive regulation of phosphatidylinositol 3-kinase/protein kinase B signal transduction"/>
    <property type="evidence" value="ECO:0007669"/>
    <property type="project" value="TreeGrafter"/>
</dbReference>
<keyword evidence="2" id="KW-0067">ATP-binding</keyword>
<dbReference type="Proteomes" id="UP000792457">
    <property type="component" value="Unassembled WGS sequence"/>
</dbReference>
<dbReference type="Gene3D" id="1.10.510.10">
    <property type="entry name" value="Transferase(Phosphotransferase) domain 1"/>
    <property type="match status" value="1"/>
</dbReference>
<feature type="region of interest" description="Disordered" evidence="3">
    <location>
        <begin position="1"/>
        <end position="25"/>
    </location>
</feature>
<dbReference type="GO" id="GO:1990090">
    <property type="term" value="P:cellular response to nerve growth factor stimulus"/>
    <property type="evidence" value="ECO:0007669"/>
    <property type="project" value="TreeGrafter"/>
</dbReference>
<protein>
    <recommendedName>
        <fullName evidence="5">Protein kinase domain-containing protein</fullName>
    </recommendedName>
</protein>
<dbReference type="GO" id="GO:0005886">
    <property type="term" value="C:plasma membrane"/>
    <property type="evidence" value="ECO:0007669"/>
    <property type="project" value="TreeGrafter"/>
</dbReference>
<name>A0A8K0KJG9_LADFU</name>
<accession>A0A8K0KJG9</accession>
<reference evidence="6" key="2">
    <citation type="submission" date="2017-10" db="EMBL/GenBank/DDBJ databases">
        <title>Ladona fulva Genome sequencing and assembly.</title>
        <authorList>
            <person name="Murali S."/>
            <person name="Richards S."/>
            <person name="Bandaranaike D."/>
            <person name="Bellair M."/>
            <person name="Blankenburg K."/>
            <person name="Chao H."/>
            <person name="Dinh H."/>
            <person name="Doddapaneni H."/>
            <person name="Dugan-Rocha S."/>
            <person name="Elkadiri S."/>
            <person name="Gnanaolivu R."/>
            <person name="Hernandez B."/>
            <person name="Skinner E."/>
            <person name="Javaid M."/>
            <person name="Lee S."/>
            <person name="Li M."/>
            <person name="Ming W."/>
            <person name="Munidasa M."/>
            <person name="Muniz J."/>
            <person name="Nguyen L."/>
            <person name="Hughes D."/>
            <person name="Osuji N."/>
            <person name="Pu L.-L."/>
            <person name="Puazo M."/>
            <person name="Qu C."/>
            <person name="Quiroz J."/>
            <person name="Raj R."/>
            <person name="Weissenberger G."/>
            <person name="Xin Y."/>
            <person name="Zou X."/>
            <person name="Han Y."/>
            <person name="Worley K."/>
            <person name="Muzny D."/>
            <person name="Gibbs R."/>
        </authorList>
    </citation>
    <scope>NUCLEOTIDE SEQUENCE</scope>
    <source>
        <strain evidence="6">Sampled in the wild</strain>
    </source>
</reference>
<dbReference type="PROSITE" id="PS00107">
    <property type="entry name" value="PROTEIN_KINASE_ATP"/>
    <property type="match status" value="1"/>
</dbReference>
<dbReference type="PANTHER" id="PTHR24416">
    <property type="entry name" value="TYROSINE-PROTEIN KINASE RECEPTOR"/>
    <property type="match status" value="1"/>
</dbReference>
<dbReference type="EMBL" id="KZ308906">
    <property type="protein sequence ID" value="KAG8235418.1"/>
    <property type="molecule type" value="Genomic_DNA"/>
</dbReference>
<dbReference type="GO" id="GO:0030424">
    <property type="term" value="C:axon"/>
    <property type="evidence" value="ECO:0007669"/>
    <property type="project" value="TreeGrafter"/>
</dbReference>
<evidence type="ECO:0000256" key="4">
    <source>
        <dbReference type="SAM" id="Phobius"/>
    </source>
</evidence>
<feature type="transmembrane region" description="Helical" evidence="4">
    <location>
        <begin position="121"/>
        <end position="143"/>
    </location>
</feature>
<dbReference type="InterPro" id="IPR011009">
    <property type="entry name" value="Kinase-like_dom_sf"/>
</dbReference>
<keyword evidence="4" id="KW-0472">Membrane</keyword>
<keyword evidence="7" id="KW-1185">Reference proteome</keyword>
<proteinExistence type="predicted"/>